<evidence type="ECO:0000256" key="8">
    <source>
        <dbReference type="SAM" id="MobiDB-lite"/>
    </source>
</evidence>
<evidence type="ECO:0000313" key="9">
    <source>
        <dbReference type="EMBL" id="RHZ47790.1"/>
    </source>
</evidence>
<comment type="subunit">
    <text evidence="7">Component of the Mediator complex.</text>
</comment>
<keyword evidence="3 7" id="KW-0805">Transcription regulation</keyword>
<reference evidence="9 10" key="1">
    <citation type="submission" date="2018-08" db="EMBL/GenBank/DDBJ databases">
        <title>Genome and evolution of the arbuscular mycorrhizal fungus Diversispora epigaea (formerly Glomus versiforme) and its bacterial endosymbionts.</title>
        <authorList>
            <person name="Sun X."/>
            <person name="Fei Z."/>
            <person name="Harrison M."/>
        </authorList>
    </citation>
    <scope>NUCLEOTIDE SEQUENCE [LARGE SCALE GENOMIC DNA]</scope>
    <source>
        <strain evidence="9 10">IT104</strain>
    </source>
</reference>
<dbReference type="GO" id="GO:0003712">
    <property type="term" value="F:transcription coregulator activity"/>
    <property type="evidence" value="ECO:0007669"/>
    <property type="project" value="InterPro"/>
</dbReference>
<evidence type="ECO:0000256" key="2">
    <source>
        <dbReference type="ARBA" id="ARBA00008089"/>
    </source>
</evidence>
<dbReference type="Proteomes" id="UP000266861">
    <property type="component" value="Unassembled WGS sequence"/>
</dbReference>
<dbReference type="PANTHER" id="PTHR37188">
    <property type="entry name" value="MEDIATOR OF RNA POLYMERASE II TRANSCRIPTION SUBUNIT-RELATED"/>
    <property type="match status" value="1"/>
</dbReference>
<name>A0A397GID0_9GLOM</name>
<dbReference type="GO" id="GO:0016592">
    <property type="term" value="C:mediator complex"/>
    <property type="evidence" value="ECO:0007669"/>
    <property type="project" value="InterPro"/>
</dbReference>
<proteinExistence type="inferred from homology"/>
<evidence type="ECO:0000256" key="7">
    <source>
        <dbReference type="RuleBase" id="RU364145"/>
    </source>
</evidence>
<comment type="subcellular location">
    <subcellularLocation>
        <location evidence="1 7">Nucleus</location>
    </subcellularLocation>
</comment>
<comment type="function">
    <text evidence="7">Component of the Mediator complex, a coactivator involved in the regulated transcription of nearly all RNA polymerase II-dependent genes. Mediator functions as a bridge to convey information from gene-specific regulatory proteins to the basal RNA polymerase II transcription machinery. Mediator is recruited to promoters by direct interactions with regulatory proteins and serves as a scaffold for the assembly of a functional preinitiation complex with RNA polymerase II and the general transcription factors.</text>
</comment>
<dbReference type="OrthoDB" id="5528926at2759"/>
<dbReference type="InterPro" id="IPR038790">
    <property type="entry name" value="Med9_plant"/>
</dbReference>
<organism evidence="9 10">
    <name type="scientific">Diversispora epigaea</name>
    <dbReference type="NCBI Taxonomy" id="1348612"/>
    <lineage>
        <taxon>Eukaryota</taxon>
        <taxon>Fungi</taxon>
        <taxon>Fungi incertae sedis</taxon>
        <taxon>Mucoromycota</taxon>
        <taxon>Glomeromycotina</taxon>
        <taxon>Glomeromycetes</taxon>
        <taxon>Diversisporales</taxon>
        <taxon>Diversisporaceae</taxon>
        <taxon>Diversispora</taxon>
    </lineage>
</organism>
<protein>
    <recommendedName>
        <fullName evidence="7">Mediator of RNA polymerase II transcription subunit 9</fullName>
    </recommendedName>
    <alternativeName>
        <fullName evidence="7">Mediator complex subunit 9</fullName>
    </alternativeName>
</protein>
<evidence type="ECO:0000256" key="1">
    <source>
        <dbReference type="ARBA" id="ARBA00004123"/>
    </source>
</evidence>
<gene>
    <name evidence="7" type="primary">MED9</name>
    <name evidence="9" type="ORF">Glove_567g11</name>
</gene>
<sequence length="147" mass="17067">MQSYESIENTLFTTTPGAFVTSQPPTPDDSIQADRFPREEFSFLPYVMQILDKVETGKNENEIKTMIKKLKEKFQRCQQILYELPGADLTLAEQEQILKEEKQILEQRRIARHKYSELSIMSNNTNDNDGELINTVQEETSMDTREG</sequence>
<keyword evidence="5 7" id="KW-0804">Transcription</keyword>
<dbReference type="Pfam" id="PF07544">
    <property type="entry name" value="Med9"/>
    <property type="match status" value="1"/>
</dbReference>
<evidence type="ECO:0000256" key="6">
    <source>
        <dbReference type="ARBA" id="ARBA00023242"/>
    </source>
</evidence>
<keyword evidence="4 7" id="KW-0010">Activator</keyword>
<dbReference type="GO" id="GO:0006357">
    <property type="term" value="P:regulation of transcription by RNA polymerase II"/>
    <property type="evidence" value="ECO:0007669"/>
    <property type="project" value="InterPro"/>
</dbReference>
<feature type="region of interest" description="Disordered" evidence="8">
    <location>
        <begin position="121"/>
        <end position="147"/>
    </location>
</feature>
<dbReference type="EMBL" id="PQFF01000481">
    <property type="protein sequence ID" value="RHZ47790.1"/>
    <property type="molecule type" value="Genomic_DNA"/>
</dbReference>
<dbReference type="AlphaFoldDB" id="A0A397GID0"/>
<evidence type="ECO:0000256" key="5">
    <source>
        <dbReference type="ARBA" id="ARBA00023163"/>
    </source>
</evidence>
<dbReference type="PANTHER" id="PTHR37188:SF1">
    <property type="entry name" value="MEDIATOR OF RNA POLYMERASE II TRANSCRIPTION SUBUNIT-RELATED"/>
    <property type="match status" value="1"/>
</dbReference>
<keyword evidence="10" id="KW-1185">Reference proteome</keyword>
<evidence type="ECO:0000313" key="10">
    <source>
        <dbReference type="Proteomes" id="UP000266861"/>
    </source>
</evidence>
<keyword evidence="6 7" id="KW-0539">Nucleus</keyword>
<accession>A0A397GID0</accession>
<dbReference type="InterPro" id="IPR011425">
    <property type="entry name" value="Med9"/>
</dbReference>
<evidence type="ECO:0000256" key="3">
    <source>
        <dbReference type="ARBA" id="ARBA00023015"/>
    </source>
</evidence>
<comment type="caution">
    <text evidence="9">The sequence shown here is derived from an EMBL/GenBank/DDBJ whole genome shotgun (WGS) entry which is preliminary data.</text>
</comment>
<comment type="similarity">
    <text evidence="2 7">Belongs to the Mediator complex subunit 9 family.</text>
</comment>
<evidence type="ECO:0000256" key="4">
    <source>
        <dbReference type="ARBA" id="ARBA00023159"/>
    </source>
</evidence>